<reference evidence="2 3" key="1">
    <citation type="submission" date="2020-04" db="EMBL/GenBank/DDBJ databases">
        <authorList>
            <person name="Pajer P."/>
            <person name="Broz P."/>
        </authorList>
    </citation>
    <scope>NUCLEOTIDE SEQUENCE [LARGE SCALE GENOMIC DNA]</scope>
    <source>
        <strain evidence="3">NRL-ATB46093</strain>
    </source>
</reference>
<sequence>MKSVLFYFIPLAMFAAVNNLVDRLYWPYYLVLLLAFLVFQLARVRYPKDAVPPIAKISQAIFYILTVAFIFRDQYLDPWIINVLLGVTLGIVIVEIMQYKKKPSS</sequence>
<gene>
    <name evidence="2" type="ORF">HF394_18200</name>
</gene>
<dbReference type="Proteomes" id="UP000509222">
    <property type="component" value="Chromosome"/>
</dbReference>
<protein>
    <submittedName>
        <fullName evidence="2">Uncharacterized protein</fullName>
    </submittedName>
</protein>
<keyword evidence="3" id="KW-1185">Reference proteome</keyword>
<organism evidence="2 3">
    <name type="scientific">Planococcus glaciei</name>
    <dbReference type="NCBI Taxonomy" id="459472"/>
    <lineage>
        <taxon>Bacteria</taxon>
        <taxon>Bacillati</taxon>
        <taxon>Bacillota</taxon>
        <taxon>Bacilli</taxon>
        <taxon>Bacillales</taxon>
        <taxon>Caryophanaceae</taxon>
        <taxon>Planococcus</taxon>
    </lineage>
</organism>
<proteinExistence type="predicted"/>
<name>A0A7H8QEN5_9BACL</name>
<keyword evidence="1" id="KW-0812">Transmembrane</keyword>
<evidence type="ECO:0000256" key="1">
    <source>
        <dbReference type="SAM" id="Phobius"/>
    </source>
</evidence>
<evidence type="ECO:0000313" key="2">
    <source>
        <dbReference type="EMBL" id="QKX52349.1"/>
    </source>
</evidence>
<keyword evidence="1" id="KW-0472">Membrane</keyword>
<feature type="transmembrane region" description="Helical" evidence="1">
    <location>
        <begin position="25"/>
        <end position="42"/>
    </location>
</feature>
<feature type="transmembrane region" description="Helical" evidence="1">
    <location>
        <begin position="54"/>
        <end position="72"/>
    </location>
</feature>
<dbReference type="AlphaFoldDB" id="A0A7H8QEN5"/>
<keyword evidence="1" id="KW-1133">Transmembrane helix</keyword>
<dbReference type="EMBL" id="CP051177">
    <property type="protein sequence ID" value="QKX52349.1"/>
    <property type="molecule type" value="Genomic_DNA"/>
</dbReference>
<feature type="transmembrane region" description="Helical" evidence="1">
    <location>
        <begin position="78"/>
        <end position="97"/>
    </location>
</feature>
<evidence type="ECO:0000313" key="3">
    <source>
        <dbReference type="Proteomes" id="UP000509222"/>
    </source>
</evidence>
<reference evidence="3" key="2">
    <citation type="submission" date="2020-06" db="EMBL/GenBank/DDBJ databases">
        <title>Isolation of Planomicrobium glaciei.</title>
        <authorList>
            <person name="Malisova L."/>
            <person name="Safrankova R."/>
            <person name="Jakubu V."/>
            <person name="Spanelova P."/>
        </authorList>
    </citation>
    <scope>NUCLEOTIDE SEQUENCE [LARGE SCALE GENOMIC DNA]</scope>
    <source>
        <strain evidence="3">NRL-ATB46093</strain>
    </source>
</reference>
<accession>A0A7H8QEN5</accession>